<evidence type="ECO:0000313" key="1">
    <source>
        <dbReference type="EMBL" id="MDR7074182.1"/>
    </source>
</evidence>
<gene>
    <name evidence="1" type="ORF">J2X07_003177</name>
</gene>
<reference evidence="1 2" key="1">
    <citation type="submission" date="2023-07" db="EMBL/GenBank/DDBJ databases">
        <title>Sorghum-associated microbial communities from plants grown in Nebraska, USA.</title>
        <authorList>
            <person name="Schachtman D."/>
        </authorList>
    </citation>
    <scope>NUCLEOTIDE SEQUENCE [LARGE SCALE GENOMIC DNA]</scope>
    <source>
        <strain evidence="1 2">BE211</strain>
    </source>
</reference>
<protein>
    <recommendedName>
        <fullName evidence="3">EVE domain-containing protein</fullName>
    </recommendedName>
</protein>
<organism evidence="1 2">
    <name type="scientific">Fictibacillus barbaricus</name>
    <dbReference type="NCBI Taxonomy" id="182136"/>
    <lineage>
        <taxon>Bacteria</taxon>
        <taxon>Bacillati</taxon>
        <taxon>Bacillota</taxon>
        <taxon>Bacilli</taxon>
        <taxon>Bacillales</taxon>
        <taxon>Fictibacillaceae</taxon>
        <taxon>Fictibacillus</taxon>
    </lineage>
</organism>
<dbReference type="EMBL" id="JAVDWA010000006">
    <property type="protein sequence ID" value="MDR7074182.1"/>
    <property type="molecule type" value="Genomic_DNA"/>
</dbReference>
<accession>A0ABU1U3X8</accession>
<dbReference type="RefSeq" id="WP_310260707.1">
    <property type="nucleotide sequence ID" value="NZ_JAVDWA010000006.1"/>
</dbReference>
<evidence type="ECO:0008006" key="3">
    <source>
        <dbReference type="Google" id="ProtNLM"/>
    </source>
</evidence>
<dbReference type="Gene3D" id="3.40.1350.10">
    <property type="match status" value="1"/>
</dbReference>
<keyword evidence="2" id="KW-1185">Reference proteome</keyword>
<dbReference type="InterPro" id="IPR011856">
    <property type="entry name" value="tRNA_endonuc-like_dom_sf"/>
</dbReference>
<comment type="caution">
    <text evidence="1">The sequence shown here is derived from an EMBL/GenBank/DDBJ whole genome shotgun (WGS) entry which is preliminary data.</text>
</comment>
<proteinExistence type="predicted"/>
<sequence>MLYKLEQKNHTLERLPGKHLKSINWKEEDLQILIYKNLEKLLQDEDLLLIAQSRNWQEEPDIMALDQNGDLYIFELKAWESKDHNLLQVLRYGQIFGQYNYQALNQLYLKHFPGNKSLVEVINNKYDVNLEEDQINQKQHFVIITNGLDLKTREAVLYWRTQGLDTQSWIYRIYEVKGDILLEFDTFEINENPYSDIEEGYYILNTNYNNNPSTHKDMIQKKKAAAYFDPWKRNITKLKKGNYVFLYQSGKGIVAFGISNGKLEKNTYENEPDEEYNVGLNSFKELSSPLSAKEIKSITGINYRFMSTMFGIDIESAKKVIEHIKENNL</sequence>
<dbReference type="Proteomes" id="UP001258181">
    <property type="component" value="Unassembled WGS sequence"/>
</dbReference>
<evidence type="ECO:0000313" key="2">
    <source>
        <dbReference type="Proteomes" id="UP001258181"/>
    </source>
</evidence>
<name>A0ABU1U3X8_9BACL</name>